<dbReference type="AlphaFoldDB" id="A0A8S9ZDG3"/>
<evidence type="ECO:0000313" key="1">
    <source>
        <dbReference type="EMBL" id="KAF7629230.1"/>
    </source>
</evidence>
<name>A0A8S9ZDG3_9BILA</name>
<dbReference type="Proteomes" id="UP000605970">
    <property type="component" value="Unassembled WGS sequence"/>
</dbReference>
<sequence>MYFFFIRLNLPIHLKLNLTFKVCKKEEFNHQNMNWVPSLLYSSSSSQKGCGRHEKKTRVKQKWQLRLKAK</sequence>
<reference evidence="1" key="1">
    <citation type="journal article" date="2020" name="Ecol. Evol.">
        <title>Genome structure and content of the rice root-knot nematode (Meloidogyne graminicola).</title>
        <authorList>
            <person name="Phan N.T."/>
            <person name="Danchin E.G.J."/>
            <person name="Klopp C."/>
            <person name="Perfus-Barbeoch L."/>
            <person name="Kozlowski D.K."/>
            <person name="Koutsovoulos G.D."/>
            <person name="Lopez-Roques C."/>
            <person name="Bouchez O."/>
            <person name="Zahm M."/>
            <person name="Besnard G."/>
            <person name="Bellafiore S."/>
        </authorList>
    </citation>
    <scope>NUCLEOTIDE SEQUENCE</scope>
    <source>
        <strain evidence="1">VN-18</strain>
    </source>
</reference>
<dbReference type="EMBL" id="JABEBT010000145">
    <property type="protein sequence ID" value="KAF7629230.1"/>
    <property type="molecule type" value="Genomic_DNA"/>
</dbReference>
<gene>
    <name evidence="1" type="ORF">Mgra_00009252</name>
</gene>
<accession>A0A8S9ZDG3</accession>
<comment type="caution">
    <text evidence="1">The sequence shown here is derived from an EMBL/GenBank/DDBJ whole genome shotgun (WGS) entry which is preliminary data.</text>
</comment>
<organism evidence="1 2">
    <name type="scientific">Meloidogyne graminicola</name>
    <dbReference type="NCBI Taxonomy" id="189291"/>
    <lineage>
        <taxon>Eukaryota</taxon>
        <taxon>Metazoa</taxon>
        <taxon>Ecdysozoa</taxon>
        <taxon>Nematoda</taxon>
        <taxon>Chromadorea</taxon>
        <taxon>Rhabditida</taxon>
        <taxon>Tylenchina</taxon>
        <taxon>Tylenchomorpha</taxon>
        <taxon>Tylenchoidea</taxon>
        <taxon>Meloidogynidae</taxon>
        <taxon>Meloidogyninae</taxon>
        <taxon>Meloidogyne</taxon>
    </lineage>
</organism>
<protein>
    <submittedName>
        <fullName evidence="1">Uncharacterized protein</fullName>
    </submittedName>
</protein>
<proteinExistence type="predicted"/>
<feature type="non-terminal residue" evidence="1">
    <location>
        <position position="1"/>
    </location>
</feature>
<keyword evidence="2" id="KW-1185">Reference proteome</keyword>
<evidence type="ECO:0000313" key="2">
    <source>
        <dbReference type="Proteomes" id="UP000605970"/>
    </source>
</evidence>